<evidence type="ECO:0000256" key="1">
    <source>
        <dbReference type="SAM" id="Phobius"/>
    </source>
</evidence>
<accession>A0A183K0I2</accession>
<protein>
    <submittedName>
        <fullName evidence="2">Uncharacterized protein</fullName>
    </submittedName>
</protein>
<proteinExistence type="predicted"/>
<reference evidence="2" key="1">
    <citation type="submission" date="2016-06" db="UniProtKB">
        <authorList>
            <consortium name="WormBaseParasite"/>
        </authorList>
    </citation>
    <scope>IDENTIFICATION</scope>
</reference>
<feature type="transmembrane region" description="Helical" evidence="1">
    <location>
        <begin position="50"/>
        <end position="68"/>
    </location>
</feature>
<keyword evidence="1" id="KW-1133">Transmembrane helix</keyword>
<dbReference type="WBParaSite" id="SCUD_0000849301-mRNA-1">
    <property type="protein sequence ID" value="SCUD_0000849301-mRNA-1"/>
    <property type="gene ID" value="SCUD_0000849301"/>
</dbReference>
<sequence length="92" mass="11249">MIHMHYILNSLNFDHQLSIQITHLLHLKHHRFLNLIVIDLQCFLSKLPMMMMKIMIMMMMTTMTRNKMMMMMKKRKMMMMTTTTTMMMMNSQ</sequence>
<dbReference type="AlphaFoldDB" id="A0A183K0I2"/>
<name>A0A183K0I2_9TREM</name>
<keyword evidence="1" id="KW-0812">Transmembrane</keyword>
<evidence type="ECO:0000313" key="2">
    <source>
        <dbReference type="WBParaSite" id="SCUD_0000849301-mRNA-1"/>
    </source>
</evidence>
<keyword evidence="1" id="KW-0472">Membrane</keyword>
<organism evidence="2">
    <name type="scientific">Schistosoma curassoni</name>
    <dbReference type="NCBI Taxonomy" id="6186"/>
    <lineage>
        <taxon>Eukaryota</taxon>
        <taxon>Metazoa</taxon>
        <taxon>Spiralia</taxon>
        <taxon>Lophotrochozoa</taxon>
        <taxon>Platyhelminthes</taxon>
        <taxon>Trematoda</taxon>
        <taxon>Digenea</taxon>
        <taxon>Strigeidida</taxon>
        <taxon>Schistosomatoidea</taxon>
        <taxon>Schistosomatidae</taxon>
        <taxon>Schistosoma</taxon>
    </lineage>
</organism>